<feature type="region of interest" description="Disordered" evidence="1">
    <location>
        <begin position="105"/>
        <end position="124"/>
    </location>
</feature>
<name>A0AAD3NTR2_CRYJA</name>
<evidence type="ECO:0000256" key="1">
    <source>
        <dbReference type="SAM" id="MobiDB-lite"/>
    </source>
</evidence>
<evidence type="ECO:0000313" key="3">
    <source>
        <dbReference type="EMBL" id="GLJ59043.1"/>
    </source>
</evidence>
<gene>
    <name evidence="2" type="ORF">SUGI_1487810</name>
    <name evidence="3" type="ORF">SUGI_1489720</name>
</gene>
<proteinExistence type="predicted"/>
<evidence type="ECO:0000313" key="4">
    <source>
        <dbReference type="Proteomes" id="UP001234787"/>
    </source>
</evidence>
<dbReference type="Proteomes" id="UP001234787">
    <property type="component" value="Unassembled WGS sequence"/>
</dbReference>
<keyword evidence="4" id="KW-1185">Reference proteome</keyword>
<accession>A0AAD3NTR2</accession>
<reference evidence="3" key="1">
    <citation type="submission" date="2022-12" db="EMBL/GenBank/DDBJ databases">
        <title>Chromosome-Level Genome Assembly of Japanese Cedar (Cryptomeriajaponica D. Don).</title>
        <authorList>
            <person name="Fujino T."/>
            <person name="Yamaguchi K."/>
            <person name="Yokoyama T."/>
            <person name="Hamanaka T."/>
            <person name="Harazono Y."/>
            <person name="Kamada H."/>
            <person name="Kobayashi W."/>
            <person name="Ujino-Ihara T."/>
            <person name="Uchiyama K."/>
            <person name="Matsumoto A."/>
            <person name="Izuno A."/>
            <person name="Tsumura Y."/>
            <person name="Toyoda A."/>
            <person name="Shigenobu S."/>
            <person name="Moriguchi Y."/>
            <person name="Ueno S."/>
            <person name="Kasahara M."/>
        </authorList>
    </citation>
    <scope>NUCLEOTIDE SEQUENCE</scope>
</reference>
<dbReference type="EMBL" id="BSEH01000649">
    <property type="protein sequence ID" value="GLJ58998.1"/>
    <property type="molecule type" value="Genomic_DNA"/>
</dbReference>
<evidence type="ECO:0000313" key="2">
    <source>
        <dbReference type="EMBL" id="GLJ58998.1"/>
    </source>
</evidence>
<sequence>MLQQSISGVQHIHHRTSSLGRSIIRMLGPLLTLGLNVERTYFKTTGGKREVALTHLFFRFGLVIRISQAGGIRSRPYYIGSIGALNYPLQCTGFQLLSLHNITSSGRESVSSGSGGKEKTSGVI</sequence>
<dbReference type="EMBL" id="BSEH01000663">
    <property type="protein sequence ID" value="GLJ59043.1"/>
    <property type="molecule type" value="Genomic_DNA"/>
</dbReference>
<comment type="caution">
    <text evidence="3">The sequence shown here is derived from an EMBL/GenBank/DDBJ whole genome shotgun (WGS) entry which is preliminary data.</text>
</comment>
<organism evidence="3 4">
    <name type="scientific">Cryptomeria japonica</name>
    <name type="common">Japanese cedar</name>
    <name type="synonym">Cupressus japonica</name>
    <dbReference type="NCBI Taxonomy" id="3369"/>
    <lineage>
        <taxon>Eukaryota</taxon>
        <taxon>Viridiplantae</taxon>
        <taxon>Streptophyta</taxon>
        <taxon>Embryophyta</taxon>
        <taxon>Tracheophyta</taxon>
        <taxon>Spermatophyta</taxon>
        <taxon>Pinopsida</taxon>
        <taxon>Pinidae</taxon>
        <taxon>Conifers II</taxon>
        <taxon>Cupressales</taxon>
        <taxon>Cupressaceae</taxon>
        <taxon>Cryptomeria</taxon>
    </lineage>
</organism>
<dbReference type="AlphaFoldDB" id="A0AAD3NTR2"/>
<protein>
    <submittedName>
        <fullName evidence="3">Uncharacterized protein</fullName>
    </submittedName>
</protein>